<reference evidence="9 10" key="1">
    <citation type="submission" date="2016-05" db="EMBL/GenBank/DDBJ databases">
        <title>Genome Sequence of Pseudomonas citronellolis Strain SJTE-3, an Estrogens and Persistent Organic Pollutants degradation strain.</title>
        <authorList>
            <person name="Liang R."/>
        </authorList>
    </citation>
    <scope>NUCLEOTIDE SEQUENCE [LARGE SCALE GENOMIC DNA]</scope>
    <source>
        <strain evidence="9 10">SJTE-3</strain>
    </source>
</reference>
<name>A0A1A9KDT3_9PSED</name>
<keyword evidence="6" id="KW-0281">Fimbrium</keyword>
<organism evidence="9 10">
    <name type="scientific">Pseudomonas citronellolis</name>
    <dbReference type="NCBI Taxonomy" id="53408"/>
    <lineage>
        <taxon>Bacteria</taxon>
        <taxon>Pseudomonadati</taxon>
        <taxon>Pseudomonadota</taxon>
        <taxon>Gammaproteobacteria</taxon>
        <taxon>Pseudomonadales</taxon>
        <taxon>Pseudomonadaceae</taxon>
        <taxon>Pseudomonas</taxon>
    </lineage>
</organism>
<feature type="signal peptide" evidence="7">
    <location>
        <begin position="1"/>
        <end position="22"/>
    </location>
</feature>
<comment type="similarity">
    <text evidence="2">Belongs to the PilY1 family.</text>
</comment>
<evidence type="ECO:0000256" key="2">
    <source>
        <dbReference type="ARBA" id="ARBA00008387"/>
    </source>
</evidence>
<evidence type="ECO:0000313" key="9">
    <source>
        <dbReference type="EMBL" id="ANI15976.1"/>
    </source>
</evidence>
<feature type="chain" id="PRO_5008391663" evidence="7">
    <location>
        <begin position="23"/>
        <end position="1440"/>
    </location>
</feature>
<protein>
    <submittedName>
        <fullName evidence="9">Pilus assembly protein PilY</fullName>
    </submittedName>
</protein>
<comment type="subcellular location">
    <subcellularLocation>
        <location evidence="1">Fimbrium</location>
    </subcellularLocation>
</comment>
<evidence type="ECO:0000256" key="3">
    <source>
        <dbReference type="ARBA" id="ARBA00022558"/>
    </source>
</evidence>
<dbReference type="EMBL" id="CP015878">
    <property type="protein sequence ID" value="ANI15976.1"/>
    <property type="molecule type" value="Genomic_DNA"/>
</dbReference>
<evidence type="ECO:0000256" key="4">
    <source>
        <dbReference type="ARBA" id="ARBA00022723"/>
    </source>
</evidence>
<dbReference type="GO" id="GO:0009289">
    <property type="term" value="C:pilus"/>
    <property type="evidence" value="ECO:0007669"/>
    <property type="project" value="UniProtKB-SubCell"/>
</dbReference>
<keyword evidence="4" id="KW-0479">Metal-binding</keyword>
<dbReference type="Pfam" id="PF05567">
    <property type="entry name" value="T4P_PilY1"/>
    <property type="match status" value="1"/>
</dbReference>
<evidence type="ECO:0000256" key="5">
    <source>
        <dbReference type="ARBA" id="ARBA00022837"/>
    </source>
</evidence>
<dbReference type="RefSeq" id="WP_064583596.1">
    <property type="nucleotide sequence ID" value="NZ_CP015878.1"/>
</dbReference>
<evidence type="ECO:0000256" key="6">
    <source>
        <dbReference type="ARBA" id="ARBA00023263"/>
    </source>
</evidence>
<sequence length="1440" mass="152806">MKPLRALALFLLSCLLCAGARASVLAQTPLFVSNIAPPMNMLVVGRDQKLYFPAYNDASDIDGDGQLDVYYKPSIDYTGYFDSYKCYSYDSSNNVFVPKSVTSTKKCSSQWSGDFLNYLTMSRLDVLRKVLYGGYRSTDSATATVLERTFIPNDAHSWGKEYQSVTRDGYNIADYAPLTAPGSGKYILFANTSRPDSTSRPGSGDATLTGYTSTAVPKLRIIKNTSYRIWQWVSREDPQATNTIATPDLDLTVRVQACVSASLKESNCVQYGSVYKPTGVLHDYGASNKMYFGLMTGTYTNNLRGGVLRKAPASFGDEYTASNGRFLTDSTSGTGCLNSRCYVNNSGIVANLDRLVYYQRCTSGNGDSPLKNGNCPDWGNPLGEMAYETLRYYAGKKNGKQLTPNYAAGTVDTTTLGLSNEGTWVDPYSTYPSCTKPFMTLMSDVNPSYDSDVPGSTLGSDMKPTDDIGFDFASIGSTLWSKEGLGSGVKVNVGESDKTNDSAPTAKTATSFSTIRGLAEEPTRQGSYSTAAMSYFGSQTALTSAGSNKVQSFSIALSSTLPNIKITTSKGTLKLVPFSMNVTKGIVSQITGFYIDTLTKDSSGNITFRVVYDDSAQGNDYDMDAIVLYEVTANSDGTVTVKTTTEYSVAEDESHMGYTMAGTTKDGIYLEVAGGVGGLSGKESSMATRFKLDTPIGVDANGCNNNGSASTSCARLPGKAGSNVDLSAGTSNTRTFTPSTSTAVTTLQDPLWYAAKYGKSDLSTWDTDGDGTPDNYFLVSNPSKLASQLKSAFDDILQLNASVTAVAVDSQSLDDGDYVYSTNFSSSDWTGDLIKKQKIKTTSSSGATSTTTTTLWKASAQLPSSRNIYFAKNGSLTSFTWANLSSAQQTALNRTAAGVVDSKGSTRVDFLRGSNTSFRSRSSLLGDIVNSSPVLVSGADYITARADALEGSTSYAAYASEQAAKPAAVYVGANDGMLHAFNASTGAELFAFIPSAVIANLNILTASDYGQDEGTEHRYFVDGTPVVADVYYGSAWHKVLLGSLGAGGREVFALDITDPASPSLLWEFTSDNDASLGYTAAKPSIARLHDGKWVALVPNGYESGSNSASLLIIDIQSGALLKKITATPSLTTTDTGALDSLANGLSRLYVADVNSDGIADYAYAGDLLGDLWRFDLIDTSASSPLTASAADAKFAVAFGGNPLYVARNASNVRQPITAAPSLVEHPSGTGYIVAFGTGRYLTTSDKTSTATQSVYGIWDRKTAGEATSASLTAARTRGDLQQQTLTAGTTDGTTTYTLSESDVAWYDSSGNTADANVATWGWYFDFPRTGERLIYDMTLYGSSLIFASSTPQTGTCAAGLSGTVYAVDPESGGKTDYNVFDLNSDGTYESISGFVTDGGDITLSGGYTWGNSENTLDGVATNTGTVSGRRSWQVLPSDSN</sequence>
<gene>
    <name evidence="9" type="ORF">A9C11_19245</name>
</gene>
<keyword evidence="3" id="KW-1029">Fimbrium biogenesis</keyword>
<keyword evidence="5" id="KW-0106">Calcium</keyword>
<dbReference type="InterPro" id="IPR011047">
    <property type="entry name" value="Quinoprotein_ADH-like_sf"/>
</dbReference>
<evidence type="ECO:0000313" key="10">
    <source>
        <dbReference type="Proteomes" id="UP000077748"/>
    </source>
</evidence>
<proteinExistence type="inferred from homology"/>
<dbReference type="SUPFAM" id="SSF50998">
    <property type="entry name" value="Quinoprotein alcohol dehydrogenase-like"/>
    <property type="match status" value="1"/>
</dbReference>
<feature type="domain" description="PilY1 beta-propeller" evidence="8">
    <location>
        <begin position="925"/>
        <end position="1287"/>
    </location>
</feature>
<evidence type="ECO:0000259" key="8">
    <source>
        <dbReference type="Pfam" id="PF05567"/>
    </source>
</evidence>
<evidence type="ECO:0000256" key="1">
    <source>
        <dbReference type="ARBA" id="ARBA00004561"/>
    </source>
</evidence>
<dbReference type="GO" id="GO:0046872">
    <property type="term" value="F:metal ion binding"/>
    <property type="evidence" value="ECO:0007669"/>
    <property type="project" value="UniProtKB-KW"/>
</dbReference>
<dbReference type="InterPro" id="IPR008707">
    <property type="entry name" value="B-propeller_PilY1"/>
</dbReference>
<accession>A0A1A9KDT3</accession>
<keyword evidence="7" id="KW-0732">Signal</keyword>
<dbReference type="Proteomes" id="UP000077748">
    <property type="component" value="Chromosome"/>
</dbReference>
<evidence type="ECO:0000256" key="7">
    <source>
        <dbReference type="SAM" id="SignalP"/>
    </source>
</evidence>